<feature type="compositionally biased region" description="Basic residues" evidence="1">
    <location>
        <begin position="123"/>
        <end position="135"/>
    </location>
</feature>
<feature type="compositionally biased region" description="Basic and acidic residues" evidence="1">
    <location>
        <begin position="136"/>
        <end position="146"/>
    </location>
</feature>
<gene>
    <name evidence="2" type="ORF">IscW_ISCW019241</name>
</gene>
<feature type="region of interest" description="Disordered" evidence="1">
    <location>
        <begin position="1"/>
        <end position="146"/>
    </location>
</feature>
<dbReference type="Proteomes" id="UP000001555">
    <property type="component" value="Unassembled WGS sequence"/>
</dbReference>
<dbReference type="HOGENOM" id="CLU_1779493_0_0_1"/>
<organism>
    <name type="scientific">Ixodes scapularis</name>
    <name type="common">Black-legged tick</name>
    <name type="synonym">Deer tick</name>
    <dbReference type="NCBI Taxonomy" id="6945"/>
    <lineage>
        <taxon>Eukaryota</taxon>
        <taxon>Metazoa</taxon>
        <taxon>Ecdysozoa</taxon>
        <taxon>Arthropoda</taxon>
        <taxon>Chelicerata</taxon>
        <taxon>Arachnida</taxon>
        <taxon>Acari</taxon>
        <taxon>Parasitiformes</taxon>
        <taxon>Ixodida</taxon>
        <taxon>Ixodoidea</taxon>
        <taxon>Ixodidae</taxon>
        <taxon>Ixodinae</taxon>
        <taxon>Ixodes</taxon>
    </lineage>
</organism>
<dbReference type="PaxDb" id="6945-B7PR35"/>
<sequence length="146" mass="15656">MKSHSTRLIIAIRHSEKNRAHRDAEPPLSPRPRPLRRRPGSEEGRPLSPHKYEQGVPASPGPAPSPPRASPERPASPTLSPVVAGDRCGGVGTPPAATLTAQAPTPQRRSPPAHDAATATKVSSHRFLWRQRHGRQGGDRGGKNGR</sequence>
<dbReference type="EMBL" id="DS769613">
    <property type="protein sequence ID" value="EEC09057.1"/>
    <property type="molecule type" value="Genomic_DNA"/>
</dbReference>
<reference evidence="3" key="2">
    <citation type="submission" date="2020-05" db="UniProtKB">
        <authorList>
            <consortium name="EnsemblMetazoa"/>
        </authorList>
    </citation>
    <scope>IDENTIFICATION</scope>
    <source>
        <strain evidence="3">wikel</strain>
    </source>
</reference>
<keyword evidence="4" id="KW-1185">Reference proteome</keyword>
<accession>B7PR35</accession>
<dbReference type="AlphaFoldDB" id="B7PR35"/>
<dbReference type="EnsemblMetazoa" id="ISCW019241-RA">
    <property type="protein sequence ID" value="ISCW019241-PA"/>
    <property type="gene ID" value="ISCW019241"/>
</dbReference>
<dbReference type="InParanoid" id="B7PR35"/>
<evidence type="ECO:0000256" key="1">
    <source>
        <dbReference type="SAM" id="MobiDB-lite"/>
    </source>
</evidence>
<evidence type="ECO:0000313" key="2">
    <source>
        <dbReference type="EMBL" id="EEC09057.1"/>
    </source>
</evidence>
<dbReference type="EMBL" id="ABJB010025255">
    <property type="status" value="NOT_ANNOTATED_CDS"/>
    <property type="molecule type" value="Genomic_DNA"/>
</dbReference>
<reference evidence="2 4" key="1">
    <citation type="submission" date="2008-03" db="EMBL/GenBank/DDBJ databases">
        <title>Annotation of Ixodes scapularis.</title>
        <authorList>
            <consortium name="Ixodes scapularis Genome Project Consortium"/>
            <person name="Caler E."/>
            <person name="Hannick L.I."/>
            <person name="Bidwell S."/>
            <person name="Joardar V."/>
            <person name="Thiagarajan M."/>
            <person name="Amedeo P."/>
            <person name="Galinsky K.J."/>
            <person name="Schobel S."/>
            <person name="Inman J."/>
            <person name="Hostetler J."/>
            <person name="Miller J."/>
            <person name="Hammond M."/>
            <person name="Megy K."/>
            <person name="Lawson D."/>
            <person name="Kodira C."/>
            <person name="Sutton G."/>
            <person name="Meyer J."/>
            <person name="Hill C.A."/>
            <person name="Birren B."/>
            <person name="Nene V."/>
            <person name="Collins F."/>
            <person name="Alarcon-Chaidez F."/>
            <person name="Wikel S."/>
            <person name="Strausberg R."/>
        </authorList>
    </citation>
    <scope>NUCLEOTIDE SEQUENCE [LARGE SCALE GENOMIC DNA]</scope>
    <source>
        <strain evidence="4">Wikel</strain>
        <strain evidence="2">Wikel colony</strain>
    </source>
</reference>
<dbReference type="VEuPathDB" id="VectorBase:ISCI019241"/>
<dbReference type="EMBL" id="ABJB011042667">
    <property type="status" value="NOT_ANNOTATED_CDS"/>
    <property type="molecule type" value="Genomic_DNA"/>
</dbReference>
<evidence type="ECO:0000313" key="4">
    <source>
        <dbReference type="Proteomes" id="UP000001555"/>
    </source>
</evidence>
<protein>
    <submittedName>
        <fullName evidence="2 3">Uncharacterized protein</fullName>
    </submittedName>
</protein>
<evidence type="ECO:0000313" key="3">
    <source>
        <dbReference type="EnsemblMetazoa" id="ISCW019241-PA"/>
    </source>
</evidence>
<dbReference type="VEuPathDB" id="VectorBase:ISCW019241"/>
<feature type="compositionally biased region" description="Basic and acidic residues" evidence="1">
    <location>
        <begin position="39"/>
        <end position="53"/>
    </location>
</feature>
<proteinExistence type="predicted"/>
<feature type="compositionally biased region" description="Basic and acidic residues" evidence="1">
    <location>
        <begin position="13"/>
        <end position="25"/>
    </location>
</feature>
<name>B7PR35_IXOSC</name>
<feature type="compositionally biased region" description="Pro residues" evidence="1">
    <location>
        <begin position="59"/>
        <end position="69"/>
    </location>
</feature>
<feature type="compositionally biased region" description="Low complexity" evidence="1">
    <location>
        <begin position="93"/>
        <end position="107"/>
    </location>
</feature>